<accession>A0A4D9DDI4</accession>
<evidence type="ECO:0000313" key="2">
    <source>
        <dbReference type="Proteomes" id="UP000297703"/>
    </source>
</evidence>
<reference evidence="1 2" key="1">
    <citation type="submission" date="2019-04" db="EMBL/GenBank/DDBJ databases">
        <title>Draft genome of the big-headed turtle Platysternon megacephalum.</title>
        <authorList>
            <person name="Gong S."/>
        </authorList>
    </citation>
    <scope>NUCLEOTIDE SEQUENCE [LARGE SCALE GENOMIC DNA]</scope>
    <source>
        <strain evidence="1">DO16091913</strain>
        <tissue evidence="1">Muscle</tissue>
    </source>
</reference>
<dbReference type="Proteomes" id="UP000297703">
    <property type="component" value="Unassembled WGS sequence"/>
</dbReference>
<evidence type="ECO:0000313" key="1">
    <source>
        <dbReference type="EMBL" id="TFJ95655.1"/>
    </source>
</evidence>
<gene>
    <name evidence="1" type="ORF">DR999_PMT22704</name>
</gene>
<keyword evidence="2" id="KW-1185">Reference proteome</keyword>
<dbReference type="AlphaFoldDB" id="A0A4D9DDI4"/>
<reference evidence="1 2" key="2">
    <citation type="submission" date="2019-04" db="EMBL/GenBank/DDBJ databases">
        <title>The genome sequence of big-headed turtle.</title>
        <authorList>
            <person name="Gong S."/>
        </authorList>
    </citation>
    <scope>NUCLEOTIDE SEQUENCE [LARGE SCALE GENOMIC DNA]</scope>
    <source>
        <strain evidence="1">DO16091913</strain>
        <tissue evidence="1">Muscle</tissue>
    </source>
</reference>
<sequence>MAATLGPYRTGMDFHQQSRVKSSVPSALSHPTPLLTKWKGQFSVRLNVTNDAARSWYMDRVSLLWQRLGAQYVTFEGAEGNTFAEQAIQPPRELEGDKYIGIFALMAATLGNSTIISAVTR</sequence>
<dbReference type="EMBL" id="QXTE01002805">
    <property type="protein sequence ID" value="TFJ95655.1"/>
    <property type="molecule type" value="Genomic_DNA"/>
</dbReference>
<protein>
    <submittedName>
        <fullName evidence="1">Acyl-CoA dehydrogenase</fullName>
    </submittedName>
</protein>
<comment type="caution">
    <text evidence="1">The sequence shown here is derived from an EMBL/GenBank/DDBJ whole genome shotgun (WGS) entry which is preliminary data.</text>
</comment>
<organism evidence="1 2">
    <name type="scientific">Platysternon megacephalum</name>
    <name type="common">big-headed turtle</name>
    <dbReference type="NCBI Taxonomy" id="55544"/>
    <lineage>
        <taxon>Eukaryota</taxon>
        <taxon>Metazoa</taxon>
        <taxon>Chordata</taxon>
        <taxon>Craniata</taxon>
        <taxon>Vertebrata</taxon>
        <taxon>Euteleostomi</taxon>
        <taxon>Archelosauria</taxon>
        <taxon>Testudinata</taxon>
        <taxon>Testudines</taxon>
        <taxon>Cryptodira</taxon>
        <taxon>Durocryptodira</taxon>
        <taxon>Testudinoidea</taxon>
        <taxon>Platysternidae</taxon>
        <taxon>Platysternon</taxon>
    </lineage>
</organism>
<dbReference type="STRING" id="55544.A0A4D9DDI4"/>
<dbReference type="OrthoDB" id="10070917at2759"/>
<proteinExistence type="predicted"/>
<name>A0A4D9DDI4_9SAUR</name>